<dbReference type="InterPro" id="IPR017795">
    <property type="entry name" value="ABBA_NscD-like"/>
</dbReference>
<accession>A0A9Q8PKM4</accession>
<gene>
    <name evidence="3" type="ORF">CLAFUR5_13662</name>
</gene>
<dbReference type="KEGG" id="ffu:CLAFUR5_13662"/>
<dbReference type="AlphaFoldDB" id="A0A9Q8PKM4"/>
<protein>
    <submittedName>
        <fullName evidence="3">Uncharacterized protein</fullName>
    </submittedName>
</protein>
<reference evidence="3" key="2">
    <citation type="journal article" date="2022" name="Microb. Genom.">
        <title>A chromosome-scale genome assembly of the tomato pathogen Cladosporium fulvum reveals a compartmentalized genome architecture and the presence of a dispensable chromosome.</title>
        <authorList>
            <person name="Zaccaron A.Z."/>
            <person name="Chen L.H."/>
            <person name="Samaras A."/>
            <person name="Stergiopoulos I."/>
        </authorList>
    </citation>
    <scope>NUCLEOTIDE SEQUENCE</scope>
    <source>
        <strain evidence="3">Race5_Kim</strain>
    </source>
</reference>
<evidence type="ECO:0000256" key="2">
    <source>
        <dbReference type="SAM" id="MobiDB-lite"/>
    </source>
</evidence>
<dbReference type="OrthoDB" id="3354387at2759"/>
<dbReference type="GeneID" id="71993540"/>
<keyword evidence="1" id="KW-0808">Transferase</keyword>
<feature type="compositionally biased region" description="Basic and acidic residues" evidence="2">
    <location>
        <begin position="13"/>
        <end position="25"/>
    </location>
</feature>
<dbReference type="RefSeq" id="XP_047768606.1">
    <property type="nucleotide sequence ID" value="XM_047912810.1"/>
</dbReference>
<dbReference type="EMBL" id="CP090174">
    <property type="protein sequence ID" value="UJO24240.1"/>
    <property type="molecule type" value="Genomic_DNA"/>
</dbReference>
<keyword evidence="4" id="KW-1185">Reference proteome</keyword>
<evidence type="ECO:0000256" key="1">
    <source>
        <dbReference type="ARBA" id="ARBA00022679"/>
    </source>
</evidence>
<dbReference type="Proteomes" id="UP000756132">
    <property type="component" value="Chromosome 12"/>
</dbReference>
<evidence type="ECO:0000313" key="4">
    <source>
        <dbReference type="Proteomes" id="UP000756132"/>
    </source>
</evidence>
<name>A0A9Q8PKM4_PASFU</name>
<sequence>MSSPIHGESVRSQLHEIDEEINRHPEDVEEDARYLAIDLVTPQKVRVKIYIRVPGHTFGDAWTQYAAVVSRCLAPGGWVEMHDFSTFELFYIGHDEAAPAAEN</sequence>
<evidence type="ECO:0000313" key="3">
    <source>
        <dbReference type="EMBL" id="UJO24240.1"/>
    </source>
</evidence>
<dbReference type="Pfam" id="PF11991">
    <property type="entry name" value="Trp_DMAT"/>
    <property type="match status" value="1"/>
</dbReference>
<reference evidence="3" key="1">
    <citation type="submission" date="2021-12" db="EMBL/GenBank/DDBJ databases">
        <authorList>
            <person name="Zaccaron A."/>
            <person name="Stergiopoulos I."/>
        </authorList>
    </citation>
    <scope>NUCLEOTIDE SEQUENCE</scope>
    <source>
        <strain evidence="3">Race5_Kim</strain>
    </source>
</reference>
<organism evidence="3 4">
    <name type="scientific">Passalora fulva</name>
    <name type="common">Tomato leaf mold</name>
    <name type="synonym">Cladosporium fulvum</name>
    <dbReference type="NCBI Taxonomy" id="5499"/>
    <lineage>
        <taxon>Eukaryota</taxon>
        <taxon>Fungi</taxon>
        <taxon>Dikarya</taxon>
        <taxon>Ascomycota</taxon>
        <taxon>Pezizomycotina</taxon>
        <taxon>Dothideomycetes</taxon>
        <taxon>Dothideomycetidae</taxon>
        <taxon>Mycosphaerellales</taxon>
        <taxon>Mycosphaerellaceae</taxon>
        <taxon>Fulvia</taxon>
    </lineage>
</organism>
<proteinExistence type="predicted"/>
<feature type="region of interest" description="Disordered" evidence="2">
    <location>
        <begin position="1"/>
        <end position="25"/>
    </location>
</feature>
<dbReference type="GO" id="GO:0016765">
    <property type="term" value="F:transferase activity, transferring alkyl or aryl (other than methyl) groups"/>
    <property type="evidence" value="ECO:0007669"/>
    <property type="project" value="InterPro"/>
</dbReference>
<dbReference type="GO" id="GO:0009820">
    <property type="term" value="P:alkaloid metabolic process"/>
    <property type="evidence" value="ECO:0007669"/>
    <property type="project" value="InterPro"/>
</dbReference>